<evidence type="ECO:0000313" key="4">
    <source>
        <dbReference type="Proteomes" id="UP000190395"/>
    </source>
</evidence>
<keyword evidence="3" id="KW-0269">Exonuclease</keyword>
<accession>A0A1T4M1T6</accession>
<dbReference type="SUPFAM" id="SSF56219">
    <property type="entry name" value="DNase I-like"/>
    <property type="match status" value="1"/>
</dbReference>
<dbReference type="GO" id="GO:0004527">
    <property type="term" value="F:exonuclease activity"/>
    <property type="evidence" value="ECO:0007669"/>
    <property type="project" value="UniProtKB-KW"/>
</dbReference>
<dbReference type="PANTHER" id="PTHR42834">
    <property type="entry name" value="ENDONUCLEASE/EXONUCLEASE/PHOSPHATASE FAMILY PROTEIN (AFU_ORTHOLOGUE AFUA_3G09210)"/>
    <property type="match status" value="1"/>
</dbReference>
<dbReference type="InterPro" id="IPR005135">
    <property type="entry name" value="Endo/exonuclease/phosphatase"/>
</dbReference>
<gene>
    <name evidence="3" type="ORF">SAMN02745152_00723</name>
</gene>
<dbReference type="AlphaFoldDB" id="A0A1T4M1T6"/>
<protein>
    <submittedName>
        <fullName evidence="3">Metal-dependent hydrolase, endonuclease/exonuclease/phosphatase family</fullName>
    </submittedName>
</protein>
<feature type="signal peptide" evidence="1">
    <location>
        <begin position="1"/>
        <end position="22"/>
    </location>
</feature>
<evidence type="ECO:0000259" key="2">
    <source>
        <dbReference type="Pfam" id="PF03372"/>
    </source>
</evidence>
<evidence type="ECO:0000313" key="3">
    <source>
        <dbReference type="EMBL" id="SJZ60923.1"/>
    </source>
</evidence>
<dbReference type="STRING" id="225004.SAMN02745152_00723"/>
<dbReference type="EMBL" id="FUXC01000003">
    <property type="protein sequence ID" value="SJZ60923.1"/>
    <property type="molecule type" value="Genomic_DNA"/>
</dbReference>
<sequence>MKIKKSVFCFGFAFFVSGFLFCSCSQSCLLAEKNQSEKLNSVKILNWNLQTFFDGNFSGTEYSEFASSSAGWCKEKYGVRLERLSEVVKACEPDIFVMQELENEDQLYDIFNRLCSNFSISKNYSYGCFYKDEGSAIGLGVLSRFPLFGKTVHSLDVRSEAESQPSMRPLLKVFVNVNERPLLLLVNHWKSKSGGAEKSEVWRNFQESVLAQSFAEYEGKNIPVVACGDFNRDILEFRKINGRKLQFNVELRGENPALVYSPWYDSGGNLFEPGSYFYNGNWERIDHFFAGSGANVSDFKVECKGNWSNADGSPSKYILKYGTGYSDHFPVSCVISW</sequence>
<keyword evidence="4" id="KW-1185">Reference proteome</keyword>
<dbReference type="PANTHER" id="PTHR42834:SF1">
    <property type="entry name" value="ENDONUCLEASE_EXONUCLEASE_PHOSPHATASE FAMILY PROTEIN (AFU_ORTHOLOGUE AFUA_3G09210)"/>
    <property type="match status" value="1"/>
</dbReference>
<dbReference type="OrthoDB" id="184983at2"/>
<feature type="domain" description="Endonuclease/exonuclease/phosphatase" evidence="2">
    <location>
        <begin position="47"/>
        <end position="327"/>
    </location>
</feature>
<dbReference type="RefSeq" id="WP_078930477.1">
    <property type="nucleotide sequence ID" value="NZ_FUXC01000003.1"/>
</dbReference>
<dbReference type="Pfam" id="PF03372">
    <property type="entry name" value="Exo_endo_phos"/>
    <property type="match status" value="1"/>
</dbReference>
<keyword evidence="3" id="KW-0378">Hydrolase</keyword>
<name>A0A1T4M1T6_9SPIR</name>
<dbReference type="Gene3D" id="3.60.10.10">
    <property type="entry name" value="Endonuclease/exonuclease/phosphatase"/>
    <property type="match status" value="1"/>
</dbReference>
<reference evidence="3 4" key="1">
    <citation type="submission" date="2017-02" db="EMBL/GenBank/DDBJ databases">
        <authorList>
            <person name="Peterson S.W."/>
        </authorList>
    </citation>
    <scope>NUCLEOTIDE SEQUENCE [LARGE SCALE GENOMIC DNA]</scope>
    <source>
        <strain evidence="3 4">ATCC BAA-909</strain>
    </source>
</reference>
<keyword evidence="1" id="KW-0732">Signal</keyword>
<keyword evidence="3" id="KW-0255">Endonuclease</keyword>
<dbReference type="GO" id="GO:0004519">
    <property type="term" value="F:endonuclease activity"/>
    <property type="evidence" value="ECO:0007669"/>
    <property type="project" value="UniProtKB-KW"/>
</dbReference>
<evidence type="ECO:0000256" key="1">
    <source>
        <dbReference type="SAM" id="SignalP"/>
    </source>
</evidence>
<dbReference type="PROSITE" id="PS51257">
    <property type="entry name" value="PROKAR_LIPOPROTEIN"/>
    <property type="match status" value="1"/>
</dbReference>
<dbReference type="GeneID" id="303366985"/>
<feature type="chain" id="PRO_5012323489" evidence="1">
    <location>
        <begin position="23"/>
        <end position="337"/>
    </location>
</feature>
<dbReference type="InterPro" id="IPR036691">
    <property type="entry name" value="Endo/exonu/phosph_ase_sf"/>
</dbReference>
<keyword evidence="3" id="KW-0540">Nuclease</keyword>
<organism evidence="3 4">
    <name type="scientific">Treponema berlinense</name>
    <dbReference type="NCBI Taxonomy" id="225004"/>
    <lineage>
        <taxon>Bacteria</taxon>
        <taxon>Pseudomonadati</taxon>
        <taxon>Spirochaetota</taxon>
        <taxon>Spirochaetia</taxon>
        <taxon>Spirochaetales</taxon>
        <taxon>Treponemataceae</taxon>
        <taxon>Treponema</taxon>
    </lineage>
</organism>
<dbReference type="Proteomes" id="UP000190395">
    <property type="component" value="Unassembled WGS sequence"/>
</dbReference>
<proteinExistence type="predicted"/>